<feature type="non-terminal residue" evidence="11">
    <location>
        <position position="1"/>
    </location>
</feature>
<evidence type="ECO:0000259" key="9">
    <source>
        <dbReference type="Pfam" id="PF09377"/>
    </source>
</evidence>
<comment type="subunit">
    <text evidence="7">Associates with the 60S ribosomal subunit.</text>
</comment>
<comment type="subcellular location">
    <subcellularLocation>
        <location evidence="2">Cytoplasm</location>
    </subcellularLocation>
    <subcellularLocation>
        <location evidence="1">Nucleus</location>
    </subcellularLocation>
</comment>
<dbReference type="GO" id="GO:0005737">
    <property type="term" value="C:cytoplasm"/>
    <property type="evidence" value="ECO:0007669"/>
    <property type="project" value="UniProtKB-SubCell"/>
</dbReference>
<evidence type="ECO:0008006" key="12">
    <source>
        <dbReference type="Google" id="ProtNLM"/>
    </source>
</evidence>
<dbReference type="FunFam" id="3.30.1250.10:FF:000001">
    <property type="entry name" value="SBDS, ribosome maturation factor"/>
    <property type="match status" value="1"/>
</dbReference>
<feature type="domain" description="Ribosome maturation protein SDO1/SBDS C-terminal" evidence="10">
    <location>
        <begin position="187"/>
        <end position="257"/>
    </location>
</feature>
<feature type="domain" description="Ribosome maturation protein SDO1/SBDS central" evidence="9">
    <location>
        <begin position="122"/>
        <end position="185"/>
    </location>
</feature>
<reference evidence="11" key="1">
    <citation type="submission" date="2015-04" db="EMBL/GenBank/DDBJ databases">
        <title>The genome sequence of the plant pathogenic Rhizarian Plasmodiophora brassicae reveals insights in its biotrophic life cycle and the origin of chitin synthesis.</title>
        <authorList>
            <person name="Schwelm A."/>
            <person name="Fogelqvist J."/>
            <person name="Knaust A."/>
            <person name="Julke S."/>
            <person name="Lilja T."/>
            <person name="Dhandapani V."/>
            <person name="Bonilla-Rosso G."/>
            <person name="Karlsson M."/>
            <person name="Shevchenko A."/>
            <person name="Choi S.R."/>
            <person name="Kim H.G."/>
            <person name="Park J.Y."/>
            <person name="Lim Y.P."/>
            <person name="Ludwig-Muller J."/>
            <person name="Dixelius C."/>
        </authorList>
    </citation>
    <scope>NUCLEOTIDE SEQUENCE</scope>
    <source>
        <tissue evidence="11">Potato root galls</tissue>
    </source>
</reference>
<dbReference type="InterPro" id="IPR002140">
    <property type="entry name" value="Sdo1/SBDS"/>
</dbReference>
<dbReference type="Gene3D" id="1.10.10.900">
    <property type="entry name" value="SBDS protein C-terminal domain, subdomain 1"/>
    <property type="match status" value="1"/>
</dbReference>
<dbReference type="InterPro" id="IPR018978">
    <property type="entry name" value="SDO1/SBDS_central"/>
</dbReference>
<evidence type="ECO:0000256" key="1">
    <source>
        <dbReference type="ARBA" id="ARBA00004123"/>
    </source>
</evidence>
<accession>A0A0H5QK85</accession>
<dbReference type="GO" id="GO:0005634">
    <property type="term" value="C:nucleus"/>
    <property type="evidence" value="ECO:0007669"/>
    <property type="project" value="UniProtKB-SubCell"/>
</dbReference>
<evidence type="ECO:0000256" key="5">
    <source>
        <dbReference type="ARBA" id="ARBA00022517"/>
    </source>
</evidence>
<dbReference type="PANTHER" id="PTHR10927">
    <property type="entry name" value="RIBOSOME MATURATION PROTEIN SBDS"/>
    <property type="match status" value="1"/>
</dbReference>
<feature type="domain" description="Ribosome maturation protein SDO1/SBDS N-terminal" evidence="8">
    <location>
        <begin position="27"/>
        <end position="114"/>
    </location>
</feature>
<dbReference type="InterPro" id="IPR039100">
    <property type="entry name" value="Sdo1/SBDS-like"/>
</dbReference>
<dbReference type="Pfam" id="PF09377">
    <property type="entry name" value="SBDS_domain_II"/>
    <property type="match status" value="1"/>
</dbReference>
<dbReference type="InterPro" id="IPR018023">
    <property type="entry name" value="Ribosome_mat_SBDS_CS"/>
</dbReference>
<proteinExistence type="inferred from homology"/>
<dbReference type="InterPro" id="IPR046928">
    <property type="entry name" value="SDO1/SBDS_C"/>
</dbReference>
<keyword evidence="4" id="KW-0963">Cytoplasm</keyword>
<evidence type="ECO:0000313" key="11">
    <source>
        <dbReference type="EMBL" id="CRZ02530.1"/>
    </source>
</evidence>
<dbReference type="InterPro" id="IPR037188">
    <property type="entry name" value="Sdo1/SBDS_central_sf"/>
</dbReference>
<keyword evidence="6" id="KW-0539">Nucleus</keyword>
<dbReference type="NCBIfam" id="TIGR00291">
    <property type="entry name" value="RNA_SBDS"/>
    <property type="match status" value="1"/>
</dbReference>
<dbReference type="GO" id="GO:0042256">
    <property type="term" value="P:cytosolic ribosome assembly"/>
    <property type="evidence" value="ECO:0007669"/>
    <property type="project" value="InterPro"/>
</dbReference>
<evidence type="ECO:0000256" key="6">
    <source>
        <dbReference type="ARBA" id="ARBA00023242"/>
    </source>
</evidence>
<organism evidence="11">
    <name type="scientific">Spongospora subterranea</name>
    <dbReference type="NCBI Taxonomy" id="70186"/>
    <lineage>
        <taxon>Eukaryota</taxon>
        <taxon>Sar</taxon>
        <taxon>Rhizaria</taxon>
        <taxon>Endomyxa</taxon>
        <taxon>Phytomyxea</taxon>
        <taxon>Plasmodiophorida</taxon>
        <taxon>Plasmodiophoridae</taxon>
        <taxon>Spongospora</taxon>
    </lineage>
</organism>
<evidence type="ECO:0000256" key="2">
    <source>
        <dbReference type="ARBA" id="ARBA00004496"/>
    </source>
</evidence>
<keyword evidence="5" id="KW-0690">Ribosome biogenesis</keyword>
<dbReference type="AlphaFoldDB" id="A0A0H5QK85"/>
<dbReference type="SUPFAM" id="SSF109728">
    <property type="entry name" value="Hypothetical protein AF0491, middle domain"/>
    <property type="match status" value="1"/>
</dbReference>
<dbReference type="Pfam" id="PF01172">
    <property type="entry name" value="SBDS_N"/>
    <property type="match status" value="1"/>
</dbReference>
<dbReference type="InterPro" id="IPR036786">
    <property type="entry name" value="Ribosome_mat_SBDS_N_sf"/>
</dbReference>
<evidence type="ECO:0000259" key="10">
    <source>
        <dbReference type="Pfam" id="PF20268"/>
    </source>
</evidence>
<dbReference type="EMBL" id="HACM01002088">
    <property type="protein sequence ID" value="CRZ02530.1"/>
    <property type="molecule type" value="Transcribed_RNA"/>
</dbReference>
<dbReference type="PANTHER" id="PTHR10927:SF1">
    <property type="entry name" value="RIBOSOME MATURATION PROTEIN SBDS"/>
    <property type="match status" value="1"/>
</dbReference>
<evidence type="ECO:0000256" key="4">
    <source>
        <dbReference type="ARBA" id="ARBA00022490"/>
    </source>
</evidence>
<evidence type="ECO:0000256" key="7">
    <source>
        <dbReference type="ARBA" id="ARBA00049708"/>
    </source>
</evidence>
<dbReference type="PROSITE" id="PS01267">
    <property type="entry name" value="UPF0023"/>
    <property type="match status" value="1"/>
</dbReference>
<dbReference type="Pfam" id="PF20268">
    <property type="entry name" value="SBDS_C"/>
    <property type="match status" value="1"/>
</dbReference>
<name>A0A0H5QK85_9EUKA</name>
<protein>
    <recommendedName>
        <fullName evidence="12">Ribosome maturation protein SBDS</fullName>
    </recommendedName>
</protein>
<dbReference type="InterPro" id="IPR019783">
    <property type="entry name" value="SDO1/SBDS_N"/>
</dbReference>
<dbReference type="Gene3D" id="3.30.1250.10">
    <property type="entry name" value="Ribosome maturation protein SBDS, N-terminal domain"/>
    <property type="match status" value="1"/>
</dbReference>
<evidence type="ECO:0000256" key="3">
    <source>
        <dbReference type="ARBA" id="ARBA00007433"/>
    </source>
</evidence>
<dbReference type="Gene3D" id="3.30.70.240">
    <property type="match status" value="1"/>
</dbReference>
<comment type="similarity">
    <text evidence="3">Belongs to the SDO1/SBDS family.</text>
</comment>
<dbReference type="SUPFAM" id="SSF89895">
    <property type="entry name" value="FYSH domain"/>
    <property type="match status" value="1"/>
</dbReference>
<evidence type="ECO:0000259" key="8">
    <source>
        <dbReference type="Pfam" id="PF01172"/>
    </source>
</evidence>
<sequence length="267" mass="29954">AESVTVSAPLSYNMSIKQPVTQVRLTNVAVVRLKAKGKRFEIACYKNKVISWRNDVEKDLDEVLQIHRVFVNVSKGVVAKSSELQAAFSTTDEDEVIRLILQKGEVQVSDKERKLDLDSRFRDIATIVHEKCVNRDTQRPFSIDIIETAMRELHFSVVPNRPSQQQALQVMNSIAESGSLPLARARMRLQIRATSAMAKQGLKERVTEIGSVQVESEEFMAPDWEMVITSDPGQFPNIEAAVKQATKGKASIAILELHEKNLVDEIV</sequence>